<keyword evidence="20" id="KW-1185">Reference proteome</keyword>
<evidence type="ECO:0000256" key="14">
    <source>
        <dbReference type="ARBA" id="ARBA00047783"/>
    </source>
</evidence>
<comment type="subunit">
    <text evidence="4 15 17">Homodimer.</text>
</comment>
<dbReference type="CDD" id="cd18080">
    <property type="entry name" value="TrmD-like"/>
    <property type="match status" value="1"/>
</dbReference>
<dbReference type="GO" id="GO:0052906">
    <property type="term" value="F:tRNA (guanine(37)-N1)-methyltransferase activity"/>
    <property type="evidence" value="ECO:0007669"/>
    <property type="project" value="UniProtKB-UniRule"/>
</dbReference>
<dbReference type="InterPro" id="IPR029026">
    <property type="entry name" value="tRNA_m1G_MTases_N"/>
</dbReference>
<evidence type="ECO:0000256" key="16">
    <source>
        <dbReference type="PIRSR" id="PIRSR000386-1"/>
    </source>
</evidence>
<organism evidence="19 20">
    <name type="scientific">Acetitomaculum ruminis DSM 5522</name>
    <dbReference type="NCBI Taxonomy" id="1120918"/>
    <lineage>
        <taxon>Bacteria</taxon>
        <taxon>Bacillati</taxon>
        <taxon>Bacillota</taxon>
        <taxon>Clostridia</taxon>
        <taxon>Lachnospirales</taxon>
        <taxon>Lachnospiraceae</taxon>
        <taxon>Acetitomaculum</taxon>
    </lineage>
</organism>
<keyword evidence="8 15" id="KW-0489">Methyltransferase</keyword>
<dbReference type="GO" id="GO:0002939">
    <property type="term" value="P:tRNA N1-guanine methylation"/>
    <property type="evidence" value="ECO:0007669"/>
    <property type="project" value="TreeGrafter"/>
</dbReference>
<evidence type="ECO:0000256" key="2">
    <source>
        <dbReference type="ARBA" id="ARBA00004496"/>
    </source>
</evidence>
<evidence type="ECO:0000256" key="4">
    <source>
        <dbReference type="ARBA" id="ARBA00011738"/>
    </source>
</evidence>
<sequence>MKFAVLTLFPEMLETIINTSIIGRALSKEIISCDIINIRDYAFNKHHKVDDYTYGGGAGMLMQAEPVYQAYQAVKEKIPDNKRVVYLTPCGKTFTQKMAKDFSKEDSIVFLCGHYEGIDERVIEDIVTDEVSIGDYVLTGGELPAMIMIDSISRLIPGVLNNDVSADIESFSDNLLEYPQYSRPYQWMGKKVPDILLSGDHSKVEKWRRRQSIIRTYEKRPDLLEKAELTDEEKKMLEEYCKDKGN</sequence>
<comment type="catalytic activity">
    <reaction evidence="14 15 17">
        <text>guanosine(37) in tRNA + S-adenosyl-L-methionine = N(1)-methylguanosine(37) in tRNA + S-adenosyl-L-homocysteine + H(+)</text>
        <dbReference type="Rhea" id="RHEA:36899"/>
        <dbReference type="Rhea" id="RHEA-COMP:10145"/>
        <dbReference type="Rhea" id="RHEA-COMP:10147"/>
        <dbReference type="ChEBI" id="CHEBI:15378"/>
        <dbReference type="ChEBI" id="CHEBI:57856"/>
        <dbReference type="ChEBI" id="CHEBI:59789"/>
        <dbReference type="ChEBI" id="CHEBI:73542"/>
        <dbReference type="ChEBI" id="CHEBI:74269"/>
        <dbReference type="EC" id="2.1.1.228"/>
    </reaction>
</comment>
<evidence type="ECO:0000256" key="10">
    <source>
        <dbReference type="ARBA" id="ARBA00022691"/>
    </source>
</evidence>
<proteinExistence type="inferred from homology"/>
<dbReference type="NCBIfam" id="NF000648">
    <property type="entry name" value="PRK00026.1"/>
    <property type="match status" value="1"/>
</dbReference>
<evidence type="ECO:0000256" key="6">
    <source>
        <dbReference type="ARBA" id="ARBA00014679"/>
    </source>
</evidence>
<dbReference type="SUPFAM" id="SSF75217">
    <property type="entry name" value="alpha/beta knot"/>
    <property type="match status" value="1"/>
</dbReference>
<evidence type="ECO:0000256" key="17">
    <source>
        <dbReference type="RuleBase" id="RU003464"/>
    </source>
</evidence>
<feature type="domain" description="tRNA methyltransferase TRMD/TRM10-type" evidence="18">
    <location>
        <begin position="1"/>
        <end position="226"/>
    </location>
</feature>
<evidence type="ECO:0000313" key="19">
    <source>
        <dbReference type="EMBL" id="SFA78085.1"/>
    </source>
</evidence>
<comment type="subcellular location">
    <subcellularLocation>
        <location evidence="2 15 17">Cytoplasm</location>
    </subcellularLocation>
</comment>
<gene>
    <name evidence="15" type="primary">trmD</name>
    <name evidence="19" type="ORF">SAMN05216249_102114</name>
</gene>
<dbReference type="RefSeq" id="WP_092870137.1">
    <property type="nucleotide sequence ID" value="NZ_FOJY01000002.1"/>
</dbReference>
<dbReference type="Gene3D" id="1.10.1270.20">
    <property type="entry name" value="tRNA(m1g37)methyltransferase, domain 2"/>
    <property type="match status" value="1"/>
</dbReference>
<dbReference type="Proteomes" id="UP000198838">
    <property type="component" value="Unassembled WGS sequence"/>
</dbReference>
<evidence type="ECO:0000256" key="12">
    <source>
        <dbReference type="ARBA" id="ARBA00029736"/>
    </source>
</evidence>
<accession>A0A1I0VNW9</accession>
<evidence type="ECO:0000256" key="3">
    <source>
        <dbReference type="ARBA" id="ARBA00007630"/>
    </source>
</evidence>
<evidence type="ECO:0000256" key="5">
    <source>
        <dbReference type="ARBA" id="ARBA00012807"/>
    </source>
</evidence>
<dbReference type="FunFam" id="3.40.1280.10:FF:000001">
    <property type="entry name" value="tRNA (guanine-N(1)-)-methyltransferase"/>
    <property type="match status" value="1"/>
</dbReference>
<dbReference type="Pfam" id="PF01746">
    <property type="entry name" value="tRNA_m1G_MT"/>
    <property type="match status" value="1"/>
</dbReference>
<evidence type="ECO:0000256" key="7">
    <source>
        <dbReference type="ARBA" id="ARBA00022490"/>
    </source>
</evidence>
<protein>
    <recommendedName>
        <fullName evidence="6 15">tRNA (guanine-N(1)-)-methyltransferase</fullName>
        <ecNumber evidence="5 15">2.1.1.228</ecNumber>
    </recommendedName>
    <alternativeName>
        <fullName evidence="12 15">M1G-methyltransferase</fullName>
    </alternativeName>
    <alternativeName>
        <fullName evidence="13 15">tRNA [GM37] methyltransferase</fullName>
    </alternativeName>
</protein>
<evidence type="ECO:0000256" key="13">
    <source>
        <dbReference type="ARBA" id="ARBA00033392"/>
    </source>
</evidence>
<reference evidence="19 20" key="1">
    <citation type="submission" date="2016-10" db="EMBL/GenBank/DDBJ databases">
        <authorList>
            <person name="de Groot N.N."/>
        </authorList>
    </citation>
    <scope>NUCLEOTIDE SEQUENCE [LARGE SCALE GENOMIC DNA]</scope>
    <source>
        <strain evidence="19 20">DSM 5522</strain>
    </source>
</reference>
<evidence type="ECO:0000256" key="1">
    <source>
        <dbReference type="ARBA" id="ARBA00002634"/>
    </source>
</evidence>
<keyword evidence="10 15" id="KW-0949">S-adenosyl-L-methionine</keyword>
<dbReference type="PANTHER" id="PTHR46417:SF1">
    <property type="entry name" value="TRNA (GUANINE-N(1)-)-METHYLTRANSFERASE"/>
    <property type="match status" value="1"/>
</dbReference>
<dbReference type="PANTHER" id="PTHR46417">
    <property type="entry name" value="TRNA (GUANINE-N(1)-)-METHYLTRANSFERASE"/>
    <property type="match status" value="1"/>
</dbReference>
<comment type="function">
    <text evidence="1 15 17">Specifically methylates guanosine-37 in various tRNAs.</text>
</comment>
<evidence type="ECO:0000256" key="8">
    <source>
        <dbReference type="ARBA" id="ARBA00022603"/>
    </source>
</evidence>
<dbReference type="OrthoDB" id="9807416at2"/>
<feature type="binding site" evidence="15 16">
    <location>
        <begin position="133"/>
        <end position="138"/>
    </location>
    <ligand>
        <name>S-adenosyl-L-methionine</name>
        <dbReference type="ChEBI" id="CHEBI:59789"/>
    </ligand>
</feature>
<keyword evidence="7 15" id="KW-0963">Cytoplasm</keyword>
<dbReference type="EC" id="2.1.1.228" evidence="5 15"/>
<evidence type="ECO:0000259" key="18">
    <source>
        <dbReference type="Pfam" id="PF01746"/>
    </source>
</evidence>
<dbReference type="GO" id="GO:0005829">
    <property type="term" value="C:cytosol"/>
    <property type="evidence" value="ECO:0007669"/>
    <property type="project" value="TreeGrafter"/>
</dbReference>
<dbReference type="Gene3D" id="3.40.1280.10">
    <property type="match status" value="1"/>
</dbReference>
<dbReference type="NCBIfam" id="TIGR00088">
    <property type="entry name" value="trmD"/>
    <property type="match status" value="1"/>
</dbReference>
<dbReference type="InterPro" id="IPR002649">
    <property type="entry name" value="tRNA_m1G_MeTrfase_TrmD"/>
</dbReference>
<evidence type="ECO:0000256" key="15">
    <source>
        <dbReference type="HAMAP-Rule" id="MF_00605"/>
    </source>
</evidence>
<comment type="similarity">
    <text evidence="3 15 17">Belongs to the RNA methyltransferase TrmD family.</text>
</comment>
<keyword evidence="11 15" id="KW-0819">tRNA processing</keyword>
<keyword evidence="9 15" id="KW-0808">Transferase</keyword>
<dbReference type="InterPro" id="IPR023148">
    <property type="entry name" value="tRNA_m1G_MeTrfase_C_sf"/>
</dbReference>
<evidence type="ECO:0000313" key="20">
    <source>
        <dbReference type="Proteomes" id="UP000198838"/>
    </source>
</evidence>
<dbReference type="EMBL" id="FOJY01000002">
    <property type="protein sequence ID" value="SFA78085.1"/>
    <property type="molecule type" value="Genomic_DNA"/>
</dbReference>
<dbReference type="InterPro" id="IPR016009">
    <property type="entry name" value="tRNA_MeTrfase_TRMD/TRM10"/>
</dbReference>
<dbReference type="AlphaFoldDB" id="A0A1I0VNW9"/>
<dbReference type="InterPro" id="IPR029028">
    <property type="entry name" value="Alpha/beta_knot_MTases"/>
</dbReference>
<name>A0A1I0VNW9_9FIRM</name>
<dbReference type="HAMAP" id="MF_00605">
    <property type="entry name" value="TrmD"/>
    <property type="match status" value="1"/>
</dbReference>
<evidence type="ECO:0000256" key="9">
    <source>
        <dbReference type="ARBA" id="ARBA00022679"/>
    </source>
</evidence>
<evidence type="ECO:0000256" key="11">
    <source>
        <dbReference type="ARBA" id="ARBA00022694"/>
    </source>
</evidence>
<dbReference type="FunFam" id="1.10.1270.20:FF:000001">
    <property type="entry name" value="tRNA (guanine-N(1)-)-methyltransferase"/>
    <property type="match status" value="1"/>
</dbReference>
<feature type="binding site" evidence="15 16">
    <location>
        <position position="113"/>
    </location>
    <ligand>
        <name>S-adenosyl-L-methionine</name>
        <dbReference type="ChEBI" id="CHEBI:59789"/>
    </ligand>
</feature>
<dbReference type="PIRSF" id="PIRSF000386">
    <property type="entry name" value="tRNA_mtase"/>
    <property type="match status" value="1"/>
</dbReference>
<dbReference type="STRING" id="1120918.SAMN05216249_102114"/>